<comment type="caution">
    <text evidence="3">The sequence shown here is derived from an EMBL/GenBank/DDBJ whole genome shotgun (WGS) entry which is preliminary data.</text>
</comment>
<dbReference type="AlphaFoldDB" id="A0A1Y1VII4"/>
<feature type="region of interest" description="Disordered" evidence="1">
    <location>
        <begin position="113"/>
        <end position="163"/>
    </location>
</feature>
<feature type="compositionally biased region" description="Polar residues" evidence="1">
    <location>
        <begin position="116"/>
        <end position="132"/>
    </location>
</feature>
<dbReference type="EMBL" id="MCFH01000006">
    <property type="protein sequence ID" value="ORX57217.1"/>
    <property type="molecule type" value="Genomic_DNA"/>
</dbReference>
<evidence type="ECO:0000256" key="1">
    <source>
        <dbReference type="SAM" id="MobiDB-lite"/>
    </source>
</evidence>
<sequence length="421" mass="47301">MVLFQEYQDFVPNDFRFVDHSAMDIEEKYEDKSNTENNKLDINHIFEDVIPSKIDELLNKKPNVENKIDHNLLNVQNINTQQFQPNHLAKTTFKVTTPTRTRTYTRTYTKTIVPTHSNSNSNSKVQNTKTIPPQSININSVVNSNNNNNQGNSNSQPSEGFIYEGLNNGINKEQNIITDVKEDVNQNGNDIEATIVPNAADYGYFANSNTIEQDINQIEVNSSEEKSGSNYTFIIILITIPILIIFGIAIFYFVKKYKNGKRGSNIVYPDDKIRKSNLFGTLQFWNANKPNHVSISSGSHGSRGSRTNLTSLSNDRESNVPEYSEWLEAGSNNTLSMPPVSPPPLVTDDKVNGLTGSNYAMGVNINDVNANNNGTLTSAQINKPQAARMAWKLEGMRVGRDSTTSRRKSERQSLFSSFQVW</sequence>
<feature type="compositionally biased region" description="Low complexity" evidence="1">
    <location>
        <begin position="294"/>
        <end position="306"/>
    </location>
</feature>
<accession>A0A1Y1VII4</accession>
<protein>
    <submittedName>
        <fullName evidence="3">Uncharacterized protein</fullName>
    </submittedName>
</protein>
<evidence type="ECO:0000256" key="2">
    <source>
        <dbReference type="SAM" id="Phobius"/>
    </source>
</evidence>
<feature type="region of interest" description="Disordered" evidence="1">
    <location>
        <begin position="294"/>
        <end position="316"/>
    </location>
</feature>
<gene>
    <name evidence="3" type="ORF">BCR36DRAFT_580625</name>
</gene>
<feature type="compositionally biased region" description="Low complexity" evidence="1">
    <location>
        <begin position="133"/>
        <end position="158"/>
    </location>
</feature>
<keyword evidence="2" id="KW-1133">Transmembrane helix</keyword>
<keyword evidence="4" id="KW-1185">Reference proteome</keyword>
<reference evidence="3 4" key="1">
    <citation type="submission" date="2016-08" db="EMBL/GenBank/DDBJ databases">
        <title>Genomes of anaerobic fungi encode conserved fungal cellulosomes for biomass hydrolysis.</title>
        <authorList>
            <consortium name="DOE Joint Genome Institute"/>
            <person name="Haitjema C.H."/>
            <person name="Gilmore S.P."/>
            <person name="Henske J.K."/>
            <person name="Solomon K.V."/>
            <person name="De Groot R."/>
            <person name="Kuo A."/>
            <person name="Mondo S.J."/>
            <person name="Salamov A.A."/>
            <person name="Labutti K."/>
            <person name="Zhao Z."/>
            <person name="Chiniquy J."/>
            <person name="Barry K."/>
            <person name="Brewer H.M."/>
            <person name="Purvine S.O."/>
            <person name="Wright A.T."/>
            <person name="Boxma B."/>
            <person name="Van Alen T."/>
            <person name="Hackstein J.H."/>
            <person name="Baker S.E."/>
            <person name="Grigoriev I.V."/>
            <person name="O'Malley M.A."/>
        </authorList>
    </citation>
    <scope>NUCLEOTIDE SEQUENCE [LARGE SCALE GENOMIC DNA]</scope>
    <source>
        <strain evidence="4">finn</strain>
    </source>
</reference>
<proteinExistence type="predicted"/>
<name>A0A1Y1VII4_9FUNG</name>
<evidence type="ECO:0000313" key="3">
    <source>
        <dbReference type="EMBL" id="ORX57217.1"/>
    </source>
</evidence>
<keyword evidence="2" id="KW-0812">Transmembrane</keyword>
<feature type="transmembrane region" description="Helical" evidence="2">
    <location>
        <begin position="231"/>
        <end position="254"/>
    </location>
</feature>
<evidence type="ECO:0000313" key="4">
    <source>
        <dbReference type="Proteomes" id="UP000193719"/>
    </source>
</evidence>
<organism evidence="3 4">
    <name type="scientific">Piromyces finnis</name>
    <dbReference type="NCBI Taxonomy" id="1754191"/>
    <lineage>
        <taxon>Eukaryota</taxon>
        <taxon>Fungi</taxon>
        <taxon>Fungi incertae sedis</taxon>
        <taxon>Chytridiomycota</taxon>
        <taxon>Chytridiomycota incertae sedis</taxon>
        <taxon>Neocallimastigomycetes</taxon>
        <taxon>Neocallimastigales</taxon>
        <taxon>Neocallimastigaceae</taxon>
        <taxon>Piromyces</taxon>
    </lineage>
</organism>
<dbReference type="Proteomes" id="UP000193719">
    <property type="component" value="Unassembled WGS sequence"/>
</dbReference>
<dbReference type="OrthoDB" id="2162108at2759"/>
<keyword evidence="2" id="KW-0472">Membrane</keyword>
<reference evidence="3 4" key="2">
    <citation type="submission" date="2016-08" db="EMBL/GenBank/DDBJ databases">
        <title>Pervasive Adenine N6-methylation of Active Genes in Fungi.</title>
        <authorList>
            <consortium name="DOE Joint Genome Institute"/>
            <person name="Mondo S.J."/>
            <person name="Dannebaum R.O."/>
            <person name="Kuo R.C."/>
            <person name="Labutti K."/>
            <person name="Haridas S."/>
            <person name="Kuo A."/>
            <person name="Salamov A."/>
            <person name="Ahrendt S.R."/>
            <person name="Lipzen A."/>
            <person name="Sullivan W."/>
            <person name="Andreopoulos W.B."/>
            <person name="Clum A."/>
            <person name="Lindquist E."/>
            <person name="Daum C."/>
            <person name="Ramamoorthy G.K."/>
            <person name="Gryganskyi A."/>
            <person name="Culley D."/>
            <person name="Magnuson J.K."/>
            <person name="James T.Y."/>
            <person name="O'Malley M.A."/>
            <person name="Stajich J.E."/>
            <person name="Spatafora J.W."/>
            <person name="Visel A."/>
            <person name="Grigoriev I.V."/>
        </authorList>
    </citation>
    <scope>NUCLEOTIDE SEQUENCE [LARGE SCALE GENOMIC DNA]</scope>
    <source>
        <strain evidence="4">finn</strain>
    </source>
</reference>